<name>A0AAE2D4L6_SCHME</name>
<accession>A0AAE2D4L6</accession>
<evidence type="ECO:0000313" key="1">
    <source>
        <dbReference type="EMBL" id="KAK4469990.1"/>
    </source>
</evidence>
<evidence type="ECO:0000313" key="2">
    <source>
        <dbReference type="Proteomes" id="UP001292079"/>
    </source>
</evidence>
<reference evidence="1" key="2">
    <citation type="journal article" date="2023" name="Infect Dis Poverty">
        <title>Chromosome-scale genome of the human blood fluke Schistosoma mekongi and its implications for public health.</title>
        <authorList>
            <person name="Zhou M."/>
            <person name="Xu L."/>
            <person name="Xu D."/>
            <person name="Chen W."/>
            <person name="Khan J."/>
            <person name="Hu Y."/>
            <person name="Huang H."/>
            <person name="Wei H."/>
            <person name="Zhang Y."/>
            <person name="Chusongsang P."/>
            <person name="Tanasarnprasert K."/>
            <person name="Hu X."/>
            <person name="Limpanont Y."/>
            <person name="Lv Z."/>
        </authorList>
    </citation>
    <scope>NUCLEOTIDE SEQUENCE</scope>
    <source>
        <strain evidence="1">LV_2022a</strain>
    </source>
</reference>
<organism evidence="1 2">
    <name type="scientific">Schistosoma mekongi</name>
    <name type="common">Parasitic worm</name>
    <dbReference type="NCBI Taxonomy" id="38744"/>
    <lineage>
        <taxon>Eukaryota</taxon>
        <taxon>Metazoa</taxon>
        <taxon>Spiralia</taxon>
        <taxon>Lophotrochozoa</taxon>
        <taxon>Platyhelminthes</taxon>
        <taxon>Trematoda</taxon>
        <taxon>Digenea</taxon>
        <taxon>Strigeidida</taxon>
        <taxon>Schistosomatoidea</taxon>
        <taxon>Schistosomatidae</taxon>
        <taxon>Schistosoma</taxon>
    </lineage>
</organism>
<dbReference type="EMBL" id="JALJAT010000005">
    <property type="protein sequence ID" value="KAK4469990.1"/>
    <property type="molecule type" value="Genomic_DNA"/>
</dbReference>
<dbReference type="AlphaFoldDB" id="A0AAE2D4L6"/>
<comment type="caution">
    <text evidence="1">The sequence shown here is derived from an EMBL/GenBank/DDBJ whole genome shotgun (WGS) entry which is preliminary data.</text>
</comment>
<sequence>MESYTQGDYFHCWYTICQMCFNRVVRSVGRFIYYCFRNSQIECTFVSLATLYGLTFVVQETFNGNPI</sequence>
<proteinExistence type="predicted"/>
<gene>
    <name evidence="1" type="ORF">MN116_007486</name>
</gene>
<protein>
    <submittedName>
        <fullName evidence="1">Uncharacterized protein</fullName>
    </submittedName>
</protein>
<feature type="non-terminal residue" evidence="1">
    <location>
        <position position="67"/>
    </location>
</feature>
<dbReference type="Proteomes" id="UP001292079">
    <property type="component" value="Unassembled WGS sequence"/>
</dbReference>
<keyword evidence="2" id="KW-1185">Reference proteome</keyword>
<reference evidence="1" key="1">
    <citation type="submission" date="2022-04" db="EMBL/GenBank/DDBJ databases">
        <authorList>
            <person name="Xu L."/>
            <person name="Lv Z."/>
        </authorList>
    </citation>
    <scope>NUCLEOTIDE SEQUENCE</scope>
    <source>
        <strain evidence="1">LV_2022a</strain>
    </source>
</reference>